<sequence>MSSSSQPADNTNKLIHNQTNTRIYDRNIPGSNLQPYLDVRPVMTKYSILPIVDPRKESKVPLVQQPVFNPHTTFNPGNTSSPWSGFASSVNTESELRNQIYALQKSSQSVYVPSSKSDLYQYSFQPRNNVQQQHSLLFEKDRFSDFNPNPYSNIVGSGVFNNSTRTQLKELGDKNPQGCNTILKNK</sequence>
<proteinExistence type="predicted"/>
<protein>
    <submittedName>
        <fullName evidence="1">Uncharacterized protein</fullName>
    </submittedName>
</protein>
<organism evidence="1">
    <name type="scientific">viral metagenome</name>
    <dbReference type="NCBI Taxonomy" id="1070528"/>
    <lineage>
        <taxon>unclassified sequences</taxon>
        <taxon>metagenomes</taxon>
        <taxon>organismal metagenomes</taxon>
    </lineage>
</organism>
<accession>A0A6C0IGB1</accession>
<dbReference type="EMBL" id="MN740168">
    <property type="protein sequence ID" value="QHT91700.1"/>
    <property type="molecule type" value="Genomic_DNA"/>
</dbReference>
<evidence type="ECO:0000313" key="1">
    <source>
        <dbReference type="EMBL" id="QHT91700.1"/>
    </source>
</evidence>
<dbReference type="AlphaFoldDB" id="A0A6C0IGB1"/>
<reference evidence="1" key="1">
    <citation type="journal article" date="2020" name="Nature">
        <title>Giant virus diversity and host interactions through global metagenomics.</title>
        <authorList>
            <person name="Schulz F."/>
            <person name="Roux S."/>
            <person name="Paez-Espino D."/>
            <person name="Jungbluth S."/>
            <person name="Walsh D.A."/>
            <person name="Denef V.J."/>
            <person name="McMahon K.D."/>
            <person name="Konstantinidis K.T."/>
            <person name="Eloe-Fadrosh E.A."/>
            <person name="Kyrpides N.C."/>
            <person name="Woyke T."/>
        </authorList>
    </citation>
    <scope>NUCLEOTIDE SEQUENCE</scope>
    <source>
        <strain evidence="1">GVMAG-M-3300023184-86</strain>
    </source>
</reference>
<name>A0A6C0IGB1_9ZZZZ</name>